<comment type="catalytic activity">
    <reaction evidence="1">
        <text>ATP + protein L-histidine = ADP + protein N-phospho-L-histidine.</text>
        <dbReference type="EC" id="2.7.13.3"/>
    </reaction>
</comment>
<dbReference type="PRINTS" id="PR00344">
    <property type="entry name" value="BCTRLSENSOR"/>
</dbReference>
<feature type="domain" description="Response regulatory" evidence="14">
    <location>
        <begin position="1709"/>
        <end position="1826"/>
    </location>
</feature>
<dbReference type="InterPro" id="IPR001789">
    <property type="entry name" value="Sig_transdc_resp-reg_receiver"/>
</dbReference>
<feature type="domain" description="HAMP" evidence="15">
    <location>
        <begin position="957"/>
        <end position="1009"/>
    </location>
</feature>
<evidence type="ECO:0000256" key="4">
    <source>
        <dbReference type="ARBA" id="ARBA00022553"/>
    </source>
</evidence>
<dbReference type="Pfam" id="PF00672">
    <property type="entry name" value="HAMP"/>
    <property type="match status" value="9"/>
</dbReference>
<dbReference type="PANTHER" id="PTHR45339">
    <property type="entry name" value="HYBRID SIGNAL TRANSDUCTION HISTIDINE KINASE J"/>
    <property type="match status" value="1"/>
</dbReference>
<dbReference type="SMART" id="SM00387">
    <property type="entry name" value="HATPase_c"/>
    <property type="match status" value="1"/>
</dbReference>
<feature type="region of interest" description="Disordered" evidence="12">
    <location>
        <begin position="1"/>
        <end position="26"/>
    </location>
</feature>
<dbReference type="Proteomes" id="UP001301731">
    <property type="component" value="Chromosome"/>
</dbReference>
<dbReference type="SUPFAM" id="SSF55874">
    <property type="entry name" value="ATPase domain of HSP90 chaperone/DNA topoisomerase II/histidine kinase"/>
    <property type="match status" value="1"/>
</dbReference>
<dbReference type="SUPFAM" id="SSF47384">
    <property type="entry name" value="Homodimeric domain of signal transducing histidine kinase"/>
    <property type="match status" value="1"/>
</dbReference>
<dbReference type="CDD" id="cd17546">
    <property type="entry name" value="REC_hyHK_CKI1_RcsC-like"/>
    <property type="match status" value="1"/>
</dbReference>
<proteinExistence type="predicted"/>
<evidence type="ECO:0000313" key="16">
    <source>
        <dbReference type="EMBL" id="WOX21737.1"/>
    </source>
</evidence>
<dbReference type="SMART" id="SM00388">
    <property type="entry name" value="HisKA"/>
    <property type="match status" value="1"/>
</dbReference>
<dbReference type="Gene3D" id="1.10.287.950">
    <property type="entry name" value="Methyl-accepting chemotaxis protein"/>
    <property type="match status" value="1"/>
</dbReference>
<dbReference type="InterPro" id="IPR036097">
    <property type="entry name" value="HisK_dim/P_sf"/>
</dbReference>
<evidence type="ECO:0000256" key="9">
    <source>
        <dbReference type="ARBA" id="ARBA00023012"/>
    </source>
</evidence>
<dbReference type="InterPro" id="IPR029016">
    <property type="entry name" value="GAF-like_dom_sf"/>
</dbReference>
<dbReference type="CDD" id="cd00082">
    <property type="entry name" value="HisKA"/>
    <property type="match status" value="1"/>
</dbReference>
<comment type="subcellular location">
    <subcellularLocation>
        <location evidence="2">Cell membrane</location>
    </subcellularLocation>
</comment>
<sequence>MESGVTARRGSGTRAKGGRSRSSGTVQVDAAALQRLLAALVSMRDGNFRRRLTVNGDGVMSEIAAVFNEVADRQLHLTGELSRVRRMVGREGKLSERLEVGPSEGTWAAAVEAANQLVDDLTRPVSEVGRVLSAVAEGDLEQRMELRSEGPEGAVRPLRGEFLKVARTVNNLVDQLSAFTDEVTRVALEVGTEGKLGGQAQVRGMSGSWKDLTDSVNTMAYRLTAQVRDIALVTTAVAKGDLSRKVTVHVDGEMLQLKNTVNTMVDQLSAFGSEVTRVAREVGTEGELGGQAEVPGVAGVWKDLTDSVNTMAGNLTSQVRGIAEVTTAVANGDLSQQVRVSARGEVAQLADTINQMTETLATFADEVTRVASEVGAGGVLGGQAQVPGAAGTWKDLTDSVNTAFRNLTGQVRDIAQVTTAVANGDLSQKVTVDVAGEMLELKNTVNTMVDQLSAFGSEVTRVAREVGVEGRLGGQAQVSGAAGTWKDLTDSVNTAFRNLTGQVRDIAQVTTAVANGDLTQKVTVDVAGEMLELKNTVNTMVSQLSNFADQVTRMARDVGTEGRLGGQARVDGVSGTWKELTDSVNFMAGNLTSQVRQIAQVTTAVARGDLSQKIDVDARGEILELKNTINTMVDQLGAFAEQVTRVARDVGTEGRLGGQAQVPGVAGVWRDLTDSVNGMAGNLTAQVRNIAGVATAVARGDLSQKIDVDARGEILELKNTLNTMVDQLSNFAEQVTRVAREVGTEGILGGQAEVQGVSGTWKDLTQSVNFMANNLTSQVRNIAEVTTAVAKGDLSKKITVDAKGEILELVTTVNTMVDQLSNFADEVTRVAREVGTEGILGGQARVRGVTGTWKDLSDNVNLMANNLTGQVRNISRVSAAVANGDLTKKVTVEARGEVAELADTVNTMVTTLSQFAEQVTMVAREVGTDGILGGQARVPGVSGTWKDLTDSVNGMADNLTGQVRQIATVTTAIAKGDLTKKIDIDARGEIQELKNTINTMVDQLSNFAEEVTRVAREVGTDGQLGGQARVRDVDGTWRDLTESVNEMAGNLTRQVRAIAAVATAVTRGDLNLKIDGVDAAGEIQALQDNINTMIVNLRDTTLANEEQDWLKGNLARISGLMQGRRDLDDVASLIMSELTPVVSAQHGAFFVAMPTGAASAADLGEQEEGQYELRMRGSYGYSAGSMPTSFRPGETLIGTAAEEKRTIQVNVPPGYLKISSGLGEASPAHVIVLPVLFEGKVLGVIELASFQPFTQIQRDFLNQLAELIATTVNTISVNTKTEVLLTQSQELTEQLRERSAELEHRQKELQGTNAELEEKAELLAQQNRDIEVKNTEIEEARQVLEERAEQLAVSMRYKSEFLANMSHELRTPLNSLLILAKLLADNADTNLTPKQVEFAETIHGAGSDLLQLINDILDLSKVEAGKMDVSPTRIALVQLVDYVEATFRPLTAEKGLDFSVRVSPELPATLHTDEQRLLQVLRNLLSNAVKFTDSGAVELVIRPAGAHVPQSIREQLLEAGSLRDADAELIAFSVTDTGIGIAAGKMRVIFEAFKQADGTTSRKYGGTGLGLSISREIARLLGGEIYAASEPGRGSTFTLYLPLQPSELPPNGYPQPGGLEPRAAIEDSAAGQGADGAVPLAPEPPTAALPPAESRSGAGALFRHRRKALWGGAGQSAGLPAEAVPGQEAYGAAEDEEQPRRTFSFGGEKVLIVDDDIRNVFALTSVLEQHGLSVLYAENGREGIEVLEQHDDVTVVLMDIMMPEMDGYATTTAIRRMPQFAGLPIIALTAKAMKGDREKAIESGASDYVTKPVDPDHLLSVMEHWMRGE</sequence>
<feature type="domain" description="HAMP" evidence="15">
    <location>
        <begin position="773"/>
        <end position="825"/>
    </location>
</feature>
<dbReference type="InterPro" id="IPR036890">
    <property type="entry name" value="HATPase_C_sf"/>
</dbReference>
<dbReference type="Pfam" id="PF00512">
    <property type="entry name" value="HisKA"/>
    <property type="match status" value="1"/>
</dbReference>
<feature type="domain" description="HAMP" evidence="15">
    <location>
        <begin position="221"/>
        <end position="273"/>
    </location>
</feature>
<feature type="coiled-coil region" evidence="11">
    <location>
        <begin position="1285"/>
        <end position="1354"/>
    </location>
</feature>
<keyword evidence="7" id="KW-0418">Kinase</keyword>
<reference evidence="16 17" key="1">
    <citation type="submission" date="2023-10" db="EMBL/GenBank/DDBJ databases">
        <title>The genome sequence of Streptomyces sp. HUAS YS2.</title>
        <authorList>
            <person name="Mo P."/>
        </authorList>
    </citation>
    <scope>NUCLEOTIDE SEQUENCE [LARGE SCALE GENOMIC DNA]</scope>
    <source>
        <strain evidence="16 17">HUAS YS2</strain>
    </source>
</reference>
<evidence type="ECO:0000259" key="15">
    <source>
        <dbReference type="PROSITE" id="PS50885"/>
    </source>
</evidence>
<keyword evidence="8" id="KW-1133">Transmembrane helix</keyword>
<organism evidence="16 17">
    <name type="scientific">Streptomyces solicathayae</name>
    <dbReference type="NCBI Taxonomy" id="3081768"/>
    <lineage>
        <taxon>Bacteria</taxon>
        <taxon>Bacillati</taxon>
        <taxon>Actinomycetota</taxon>
        <taxon>Actinomycetes</taxon>
        <taxon>Kitasatosporales</taxon>
        <taxon>Streptomycetaceae</taxon>
        <taxon>Streptomyces</taxon>
    </lineage>
</organism>
<feature type="modified residue" description="4-aspartylphosphate" evidence="10">
    <location>
        <position position="1759"/>
    </location>
</feature>
<gene>
    <name evidence="16" type="ORF">R2D22_10100</name>
</gene>
<feature type="domain" description="HAMP" evidence="15">
    <location>
        <begin position="681"/>
        <end position="733"/>
    </location>
</feature>
<dbReference type="Gene3D" id="3.30.565.10">
    <property type="entry name" value="Histidine kinase-like ATPase, C-terminal domain"/>
    <property type="match status" value="1"/>
</dbReference>
<feature type="domain" description="HAMP" evidence="15">
    <location>
        <begin position="1049"/>
        <end position="1102"/>
    </location>
</feature>
<dbReference type="SMART" id="SM00304">
    <property type="entry name" value="HAMP"/>
    <property type="match status" value="12"/>
</dbReference>
<keyword evidence="17" id="KW-1185">Reference proteome</keyword>
<dbReference type="CDD" id="cd16922">
    <property type="entry name" value="HATPase_EvgS-ArcB-TorS-like"/>
    <property type="match status" value="1"/>
</dbReference>
<protein>
    <recommendedName>
        <fullName evidence="3">histidine kinase</fullName>
        <ecNumber evidence="3">2.7.13.3</ecNumber>
    </recommendedName>
</protein>
<dbReference type="PROSITE" id="PS50109">
    <property type="entry name" value="HIS_KIN"/>
    <property type="match status" value="1"/>
</dbReference>
<dbReference type="InterPro" id="IPR003594">
    <property type="entry name" value="HATPase_dom"/>
</dbReference>
<keyword evidence="8" id="KW-0472">Membrane</keyword>
<dbReference type="InterPro" id="IPR004358">
    <property type="entry name" value="Sig_transdc_His_kin-like_C"/>
</dbReference>
<evidence type="ECO:0000256" key="7">
    <source>
        <dbReference type="ARBA" id="ARBA00022777"/>
    </source>
</evidence>
<dbReference type="CDD" id="cd06225">
    <property type="entry name" value="HAMP"/>
    <property type="match status" value="10"/>
</dbReference>
<evidence type="ECO:0000256" key="3">
    <source>
        <dbReference type="ARBA" id="ARBA00012438"/>
    </source>
</evidence>
<feature type="domain" description="HAMP" evidence="15">
    <location>
        <begin position="497"/>
        <end position="549"/>
    </location>
</feature>
<dbReference type="EC" id="2.7.13.3" evidence="3"/>
<dbReference type="PANTHER" id="PTHR45339:SF1">
    <property type="entry name" value="HYBRID SIGNAL TRANSDUCTION HISTIDINE KINASE J"/>
    <property type="match status" value="1"/>
</dbReference>
<evidence type="ECO:0000259" key="14">
    <source>
        <dbReference type="PROSITE" id="PS50110"/>
    </source>
</evidence>
<evidence type="ECO:0000256" key="1">
    <source>
        <dbReference type="ARBA" id="ARBA00000085"/>
    </source>
</evidence>
<accession>A0ABZ0LQJ5</accession>
<evidence type="ECO:0000256" key="11">
    <source>
        <dbReference type="SAM" id="Coils"/>
    </source>
</evidence>
<feature type="domain" description="HAMP" evidence="15">
    <location>
        <begin position="119"/>
        <end position="181"/>
    </location>
</feature>
<evidence type="ECO:0000313" key="17">
    <source>
        <dbReference type="Proteomes" id="UP001301731"/>
    </source>
</evidence>
<dbReference type="RefSeq" id="WP_318102761.1">
    <property type="nucleotide sequence ID" value="NZ_CP137573.1"/>
</dbReference>
<dbReference type="SUPFAM" id="SSF55781">
    <property type="entry name" value="GAF domain-like"/>
    <property type="match status" value="1"/>
</dbReference>
<keyword evidence="11" id="KW-0175">Coiled coil</keyword>
<feature type="domain" description="HAMP" evidence="15">
    <location>
        <begin position="313"/>
        <end position="365"/>
    </location>
</feature>
<feature type="domain" description="Histidine kinase" evidence="13">
    <location>
        <begin position="1364"/>
        <end position="1605"/>
    </location>
</feature>
<dbReference type="InterPro" id="IPR003660">
    <property type="entry name" value="HAMP_dom"/>
</dbReference>
<keyword evidence="5" id="KW-0808">Transferase</keyword>
<evidence type="ECO:0000256" key="2">
    <source>
        <dbReference type="ARBA" id="ARBA00004236"/>
    </source>
</evidence>
<dbReference type="Gene3D" id="3.40.50.2300">
    <property type="match status" value="1"/>
</dbReference>
<dbReference type="SUPFAM" id="SSF58104">
    <property type="entry name" value="Methyl-accepting chemotaxis protein (MCP) signaling domain"/>
    <property type="match status" value="5"/>
</dbReference>
<dbReference type="Pfam" id="PF13185">
    <property type="entry name" value="GAF_2"/>
    <property type="match status" value="1"/>
</dbReference>
<feature type="domain" description="HAMP" evidence="15">
    <location>
        <begin position="589"/>
        <end position="641"/>
    </location>
</feature>
<dbReference type="SMART" id="SM00448">
    <property type="entry name" value="REC"/>
    <property type="match status" value="1"/>
</dbReference>
<evidence type="ECO:0000256" key="6">
    <source>
        <dbReference type="ARBA" id="ARBA00022692"/>
    </source>
</evidence>
<evidence type="ECO:0000259" key="13">
    <source>
        <dbReference type="PROSITE" id="PS50109"/>
    </source>
</evidence>
<dbReference type="Gene3D" id="1.10.287.130">
    <property type="match status" value="1"/>
</dbReference>
<feature type="region of interest" description="Disordered" evidence="12">
    <location>
        <begin position="1628"/>
        <end position="1657"/>
    </location>
</feature>
<dbReference type="InterPro" id="IPR005467">
    <property type="entry name" value="His_kinase_dom"/>
</dbReference>
<dbReference type="PROSITE" id="PS50110">
    <property type="entry name" value="RESPONSE_REGULATORY"/>
    <property type="match status" value="1"/>
</dbReference>
<dbReference type="Pfam" id="PF18947">
    <property type="entry name" value="HAMP_2"/>
    <property type="match status" value="2"/>
</dbReference>
<keyword evidence="9" id="KW-0902">Two-component regulatory system</keyword>
<dbReference type="InterPro" id="IPR003018">
    <property type="entry name" value="GAF"/>
</dbReference>
<dbReference type="Pfam" id="PF00072">
    <property type="entry name" value="Response_reg"/>
    <property type="match status" value="1"/>
</dbReference>
<dbReference type="SUPFAM" id="SSF52172">
    <property type="entry name" value="CheY-like"/>
    <property type="match status" value="1"/>
</dbReference>
<evidence type="ECO:0000256" key="5">
    <source>
        <dbReference type="ARBA" id="ARBA00022679"/>
    </source>
</evidence>
<dbReference type="SMART" id="SM00065">
    <property type="entry name" value="GAF"/>
    <property type="match status" value="1"/>
</dbReference>
<dbReference type="Gene3D" id="1.20.120.1530">
    <property type="match status" value="7"/>
</dbReference>
<evidence type="ECO:0000256" key="10">
    <source>
        <dbReference type="PROSITE-ProRule" id="PRU00169"/>
    </source>
</evidence>
<evidence type="ECO:0000256" key="12">
    <source>
        <dbReference type="SAM" id="MobiDB-lite"/>
    </source>
</evidence>
<dbReference type="PROSITE" id="PS50885">
    <property type="entry name" value="HAMP"/>
    <property type="match status" value="12"/>
</dbReference>
<dbReference type="InterPro" id="IPR011006">
    <property type="entry name" value="CheY-like_superfamily"/>
</dbReference>
<dbReference type="Gene3D" id="3.30.450.40">
    <property type="match status" value="1"/>
</dbReference>
<keyword evidence="4 10" id="KW-0597">Phosphoprotein</keyword>
<dbReference type="EMBL" id="CP137573">
    <property type="protein sequence ID" value="WOX21737.1"/>
    <property type="molecule type" value="Genomic_DNA"/>
</dbReference>
<feature type="domain" description="HAMP" evidence="15">
    <location>
        <begin position="30"/>
        <end position="79"/>
    </location>
</feature>
<feature type="domain" description="HAMP" evidence="15">
    <location>
        <begin position="405"/>
        <end position="457"/>
    </location>
</feature>
<dbReference type="SUPFAM" id="SSF158472">
    <property type="entry name" value="HAMP domain-like"/>
    <property type="match status" value="1"/>
</dbReference>
<feature type="domain" description="HAMP" evidence="15">
    <location>
        <begin position="865"/>
        <end position="917"/>
    </location>
</feature>
<dbReference type="Pfam" id="PF02518">
    <property type="entry name" value="HATPase_c"/>
    <property type="match status" value="1"/>
</dbReference>
<name>A0ABZ0LQJ5_9ACTN</name>
<keyword evidence="6" id="KW-0812">Transmembrane</keyword>
<dbReference type="InterPro" id="IPR003661">
    <property type="entry name" value="HisK_dim/P_dom"/>
</dbReference>
<evidence type="ECO:0000256" key="8">
    <source>
        <dbReference type="ARBA" id="ARBA00022989"/>
    </source>
</evidence>